<keyword evidence="4" id="KW-0479">Metal-binding</keyword>
<keyword evidence="7" id="KW-0460">Magnesium</keyword>
<dbReference type="GO" id="GO:0003964">
    <property type="term" value="F:RNA-directed DNA polymerase activity"/>
    <property type="evidence" value="ECO:0007669"/>
    <property type="project" value="UniProtKB-KW"/>
</dbReference>
<keyword evidence="5" id="KW-0255">Endonuclease</keyword>
<accession>A0A2X0NC78</accession>
<dbReference type="Pfam" id="PF25597">
    <property type="entry name" value="SH3_retrovirus"/>
    <property type="match status" value="1"/>
</dbReference>
<dbReference type="Gene3D" id="3.30.420.10">
    <property type="entry name" value="Ribonuclease H-like superfamily/Ribonuclease H"/>
    <property type="match status" value="1"/>
</dbReference>
<dbReference type="GO" id="GO:0032196">
    <property type="term" value="P:transposition"/>
    <property type="evidence" value="ECO:0007669"/>
    <property type="project" value="UniProtKB-KW"/>
</dbReference>
<dbReference type="CDD" id="cd09272">
    <property type="entry name" value="RNase_HI_RT_Ty1"/>
    <property type="match status" value="1"/>
</dbReference>
<dbReference type="GO" id="GO:0015074">
    <property type="term" value="P:DNA integration"/>
    <property type="evidence" value="ECO:0007669"/>
    <property type="project" value="UniProtKB-KW"/>
</dbReference>
<dbReference type="InterPro" id="IPR001584">
    <property type="entry name" value="Integrase_cat-core"/>
</dbReference>
<dbReference type="InterPro" id="IPR012337">
    <property type="entry name" value="RNaseH-like_sf"/>
</dbReference>
<dbReference type="PROSITE" id="PS50994">
    <property type="entry name" value="INTEGRASE"/>
    <property type="match status" value="1"/>
</dbReference>
<keyword evidence="13" id="KW-0511">Multifunctional enzyme</keyword>
<evidence type="ECO:0000256" key="14">
    <source>
        <dbReference type="ARBA" id="ARBA00048173"/>
    </source>
</evidence>
<dbReference type="GO" id="GO:0003723">
    <property type="term" value="F:RNA binding"/>
    <property type="evidence" value="ECO:0007669"/>
    <property type="project" value="UniProtKB-KW"/>
</dbReference>
<evidence type="ECO:0000259" key="17">
    <source>
        <dbReference type="PROSITE" id="PS50994"/>
    </source>
</evidence>
<dbReference type="Pfam" id="PF00665">
    <property type="entry name" value="rve"/>
    <property type="match status" value="1"/>
</dbReference>
<reference evidence="18 19" key="1">
    <citation type="submission" date="2016-11" db="EMBL/GenBank/DDBJ databases">
        <authorList>
            <person name="Jaros S."/>
            <person name="Januszkiewicz K."/>
            <person name="Wedrychowicz H."/>
        </authorList>
    </citation>
    <scope>NUCLEOTIDE SEQUENCE [LARGE SCALE GENOMIC DNA]</scope>
</reference>
<name>A0A2X0NC78_9BASI</name>
<keyword evidence="9" id="KW-0229">DNA integration</keyword>
<dbReference type="InterPro" id="IPR057670">
    <property type="entry name" value="SH3_retrovirus"/>
</dbReference>
<evidence type="ECO:0000256" key="6">
    <source>
        <dbReference type="ARBA" id="ARBA00022801"/>
    </source>
</evidence>
<evidence type="ECO:0000256" key="3">
    <source>
        <dbReference type="ARBA" id="ARBA00022722"/>
    </source>
</evidence>
<comment type="catalytic activity">
    <reaction evidence="14">
        <text>DNA(n) + a 2'-deoxyribonucleoside 5'-triphosphate = DNA(n+1) + diphosphate</text>
        <dbReference type="Rhea" id="RHEA:22508"/>
        <dbReference type="Rhea" id="RHEA-COMP:17339"/>
        <dbReference type="Rhea" id="RHEA-COMP:17340"/>
        <dbReference type="ChEBI" id="CHEBI:33019"/>
        <dbReference type="ChEBI" id="CHEBI:61560"/>
        <dbReference type="ChEBI" id="CHEBI:173112"/>
        <dbReference type="EC" id="2.7.7.49"/>
    </reaction>
</comment>
<keyword evidence="10" id="KW-0695">RNA-directed DNA polymerase</keyword>
<keyword evidence="2" id="KW-0548">Nucleotidyltransferase</keyword>
<evidence type="ECO:0000256" key="16">
    <source>
        <dbReference type="SAM" id="MobiDB-lite"/>
    </source>
</evidence>
<dbReference type="EMBL" id="FQNC01000082">
    <property type="protein sequence ID" value="SGZ16658.1"/>
    <property type="molecule type" value="Genomic_DNA"/>
</dbReference>
<feature type="region of interest" description="Disordered" evidence="16">
    <location>
        <begin position="792"/>
        <end position="823"/>
    </location>
</feature>
<dbReference type="GO" id="GO:0005634">
    <property type="term" value="C:nucleus"/>
    <property type="evidence" value="ECO:0007669"/>
    <property type="project" value="UniProtKB-ARBA"/>
</dbReference>
<evidence type="ECO:0000256" key="13">
    <source>
        <dbReference type="ARBA" id="ARBA00023268"/>
    </source>
</evidence>
<keyword evidence="19" id="KW-1185">Reference proteome</keyword>
<evidence type="ECO:0000256" key="5">
    <source>
        <dbReference type="ARBA" id="ARBA00022759"/>
    </source>
</evidence>
<dbReference type="GO" id="GO:0003887">
    <property type="term" value="F:DNA-directed DNA polymerase activity"/>
    <property type="evidence" value="ECO:0007669"/>
    <property type="project" value="UniProtKB-KW"/>
</dbReference>
<keyword evidence="8" id="KW-0694">RNA-binding</keyword>
<dbReference type="InterPro" id="IPR013103">
    <property type="entry name" value="RVT_2"/>
</dbReference>
<keyword evidence="1" id="KW-0815">Transposition</keyword>
<dbReference type="GO" id="GO:0006310">
    <property type="term" value="P:DNA recombination"/>
    <property type="evidence" value="ECO:0007669"/>
    <property type="project" value="UniProtKB-KW"/>
</dbReference>
<dbReference type="SUPFAM" id="SSF53098">
    <property type="entry name" value="Ribonuclease H-like"/>
    <property type="match status" value="1"/>
</dbReference>
<dbReference type="InterPro" id="IPR043502">
    <property type="entry name" value="DNA/RNA_pol_sf"/>
</dbReference>
<feature type="region of interest" description="Disordered" evidence="16">
    <location>
        <begin position="1395"/>
        <end position="1459"/>
    </location>
</feature>
<proteinExistence type="predicted"/>
<keyword evidence="6" id="KW-0378">Hydrolase</keyword>
<dbReference type="InterPro" id="IPR036397">
    <property type="entry name" value="RNaseH_sf"/>
</dbReference>
<comment type="catalytic activity">
    <reaction evidence="15">
        <text>DNA(n) + a 2'-deoxyribonucleoside 5'-triphosphate = DNA(n+1) + diphosphate</text>
        <dbReference type="Rhea" id="RHEA:22508"/>
        <dbReference type="Rhea" id="RHEA-COMP:17339"/>
        <dbReference type="Rhea" id="RHEA-COMP:17340"/>
        <dbReference type="ChEBI" id="CHEBI:33019"/>
        <dbReference type="ChEBI" id="CHEBI:61560"/>
        <dbReference type="ChEBI" id="CHEBI:173112"/>
        <dbReference type="EC" id="2.7.7.7"/>
    </reaction>
</comment>
<evidence type="ECO:0000256" key="1">
    <source>
        <dbReference type="ARBA" id="ARBA00022578"/>
    </source>
</evidence>
<evidence type="ECO:0000256" key="7">
    <source>
        <dbReference type="ARBA" id="ARBA00022842"/>
    </source>
</evidence>
<dbReference type="PANTHER" id="PTHR42648">
    <property type="entry name" value="TRANSPOSASE, PUTATIVE-RELATED"/>
    <property type="match status" value="1"/>
</dbReference>
<gene>
    <name evidence="18" type="primary">BQ5605_C020g09053</name>
    <name evidence="18" type="ORF">BQ5605_C020G09053</name>
</gene>
<evidence type="ECO:0000256" key="12">
    <source>
        <dbReference type="ARBA" id="ARBA00023172"/>
    </source>
</evidence>
<dbReference type="GO" id="GO:0046872">
    <property type="term" value="F:metal ion binding"/>
    <property type="evidence" value="ECO:0007669"/>
    <property type="project" value="UniProtKB-KW"/>
</dbReference>
<dbReference type="GO" id="GO:0004519">
    <property type="term" value="F:endonuclease activity"/>
    <property type="evidence" value="ECO:0007669"/>
    <property type="project" value="UniProtKB-KW"/>
</dbReference>
<evidence type="ECO:0000313" key="19">
    <source>
        <dbReference type="Proteomes" id="UP000249464"/>
    </source>
</evidence>
<evidence type="ECO:0000256" key="9">
    <source>
        <dbReference type="ARBA" id="ARBA00022908"/>
    </source>
</evidence>
<feature type="domain" description="Integrase catalytic" evidence="17">
    <location>
        <begin position="506"/>
        <end position="680"/>
    </location>
</feature>
<keyword evidence="12" id="KW-0233">DNA recombination</keyword>
<dbReference type="Proteomes" id="UP000249464">
    <property type="component" value="Unassembled WGS sequence"/>
</dbReference>
<evidence type="ECO:0000256" key="2">
    <source>
        <dbReference type="ARBA" id="ARBA00022695"/>
    </source>
</evidence>
<evidence type="ECO:0000313" key="18">
    <source>
        <dbReference type="EMBL" id="SGZ16658.1"/>
    </source>
</evidence>
<keyword evidence="11" id="KW-0239">DNA-directed DNA polymerase</keyword>
<dbReference type="Pfam" id="PF07727">
    <property type="entry name" value="RVT_2"/>
    <property type="match status" value="1"/>
</dbReference>
<evidence type="ECO:0000256" key="10">
    <source>
        <dbReference type="ARBA" id="ARBA00022918"/>
    </source>
</evidence>
<evidence type="ECO:0000256" key="8">
    <source>
        <dbReference type="ARBA" id="ARBA00022884"/>
    </source>
</evidence>
<dbReference type="SUPFAM" id="SSF56672">
    <property type="entry name" value="DNA/RNA polymerases"/>
    <property type="match status" value="1"/>
</dbReference>
<organism evidence="18 19">
    <name type="scientific">Microbotryum silenes-dioicae</name>
    <dbReference type="NCBI Taxonomy" id="796604"/>
    <lineage>
        <taxon>Eukaryota</taxon>
        <taxon>Fungi</taxon>
        <taxon>Dikarya</taxon>
        <taxon>Basidiomycota</taxon>
        <taxon>Pucciniomycotina</taxon>
        <taxon>Microbotryomycetes</taxon>
        <taxon>Microbotryales</taxon>
        <taxon>Microbotryaceae</taxon>
        <taxon>Microbotryum</taxon>
    </lineage>
</organism>
<evidence type="ECO:0000256" key="15">
    <source>
        <dbReference type="ARBA" id="ARBA00049244"/>
    </source>
</evidence>
<protein>
    <submittedName>
        <fullName evidence="18">BQ5605_C020g09053 protein</fullName>
    </submittedName>
</protein>
<dbReference type="PANTHER" id="PTHR42648:SF11">
    <property type="entry name" value="TRANSPOSON TY4-P GAG-POL POLYPROTEIN"/>
    <property type="match status" value="1"/>
</dbReference>
<sequence length="1459" mass="159772">MDTSSPLMTGAHPTIPAEQLAALTSLLSGLTTATSATSSGTSRTAFPKHARLDGPKTFASWTRQLRLCLADDIRSYVLDGIVPADWTPSHRSARDVVARELLANSIDSADVSAVLDQIPTADLTAPKIYSTLKSRYAPDDATCTLELFSQLWSFRPMPGTVGKFDGWIMEFKAIAQEIINTKTTINDVLATLLLAIAHPSLESFKASFTDEQRTQRSLPAIDSLADRMRVQLQSTNVPSTQSALLASSSSRPTRPKCLACRSPSHRVAECPVRAKHPPPGPCRSCKQNHWSFDCKKALENGKKADTANSTADSQHHVGCIATGLLACRRQLCTNSFSLFTTYCHIAPTKIGGIAGGINAIGTGNIAFVAASGHPITLTGVLHTPGLFVNLLSVSRLCDTDDVRVAFTKHGIDINKDGNNIAEGTRLDEGLYLLDADHSKCQHLALLSRSQSSVPLLTLHRCLGHLAPSSIQKMVAAGLLEGLGAGYSDKEVEKFVCNACLSAKGHRLPFPDSDLHSSERLGLVHSDVLSLPERSLTGKRYLVTFLDDYSRKLWAYAIGHKSEVFSVFKTWLAEVELETGATLKVLRTDNGGEYCSRAFTEFCKARGTRRQYSIPRTPQQNGRAERVNRSIVEGILALLADAHLPKTFWEEAAAYFVYCKNLVQHSALDKATPNSVWQGGRTTASALHPFGCAAWLTVAPELRSKLDPKAVRVLFTGYDLASKAFRFYDTTTKKVTLGRNATFLNTEFPGLRGDSAEPDNDTHFASDPFAGPQTTVKSWTPLYSADPLDLIGSQPQAPLDPMDTQPPDFSTYREPASAEESPDRLDLIGRHSRDESPDEIDFLTCHHRAFIATDDDTSDTEAIEPVKSITSDPQTWREAMSGNKREVWAKAAADEFNSMRDDFKVFTIDDRSTVPAGATIVSSKFVWKTKRNALGEITGHKARLVAQGNRQRDGIDFTETFAPVAHFSSIRSLLALAATNGLHVHQADIDKAYLHGNLDHDIWMTAPQGFDLPGDKVLQLRRSIYGLKQAGRIWNRHIDASLRDLGYTATGTDHCVYSRLDDRQRPHYIALYVDDLLMISPDLAEIERVISGLEQRYGVKRLGPAEYILGIQIWRLNDGSIALSQEWYIMDVLARFHFDTTTRGTTVPMTPGLSLTAIPGQATERIRSWYLQAIGSLLYISLGTRPDIAFAVSYLARFANNPGHCHWIAVKHILRYLRATYRNELVYACGEARITGVVGYSDANWGACVDTLISTMGYVFYIAGSAVSWSSKRQSRVADSTTDAEYLALSHAGKEGIYLSQLLEELHVQPVAPTHIFTDNEAAAAVARDPVRVTGTRHIRLREHFVRDMVNRGDISLSHVGTSNMVADIFTKALRPKVFSTHCYALGLCTRHPRLGSASHSRGGGCEESTLSSTEAPRSSRAPASPPPCGGDLGARDCLSEQAPADSGARPLSRPLEVAT</sequence>
<keyword evidence="3" id="KW-0540">Nuclease</keyword>
<dbReference type="InterPro" id="IPR039537">
    <property type="entry name" value="Retrotran_Ty1/copia-like"/>
</dbReference>
<keyword evidence="11" id="KW-0808">Transferase</keyword>
<dbReference type="GO" id="GO:0016787">
    <property type="term" value="F:hydrolase activity"/>
    <property type="evidence" value="ECO:0007669"/>
    <property type="project" value="UniProtKB-KW"/>
</dbReference>
<evidence type="ECO:0000256" key="11">
    <source>
        <dbReference type="ARBA" id="ARBA00022932"/>
    </source>
</evidence>
<evidence type="ECO:0000256" key="4">
    <source>
        <dbReference type="ARBA" id="ARBA00022723"/>
    </source>
</evidence>